<organism evidence="1 2">
    <name type="scientific">Pseudoalteromonas ruthenica</name>
    <dbReference type="NCBI Taxonomy" id="151081"/>
    <lineage>
        <taxon>Bacteria</taxon>
        <taxon>Pseudomonadati</taxon>
        <taxon>Pseudomonadota</taxon>
        <taxon>Gammaproteobacteria</taxon>
        <taxon>Alteromonadales</taxon>
        <taxon>Pseudoalteromonadaceae</taxon>
        <taxon>Pseudoalteromonas</taxon>
    </lineage>
</organism>
<dbReference type="Pfam" id="PF20137">
    <property type="entry name" value="BubE"/>
    <property type="match status" value="1"/>
</dbReference>
<comment type="caution">
    <text evidence="1">The sequence shown here is derived from an EMBL/GenBank/DDBJ whole genome shotgun (WGS) entry which is preliminary data.</text>
</comment>
<evidence type="ECO:0000313" key="2">
    <source>
        <dbReference type="Proteomes" id="UP000305874"/>
    </source>
</evidence>
<dbReference type="AlphaFoldDB" id="A0A5S3Z6V7"/>
<protein>
    <submittedName>
        <fullName evidence="1">Uncharacterized protein</fullName>
    </submittedName>
</protein>
<gene>
    <name evidence="1" type="ORF">CWC05_09240</name>
</gene>
<reference evidence="2" key="2">
    <citation type="submission" date="2019-06" db="EMBL/GenBank/DDBJ databases">
        <title>Co-occurence of chitin degradation, pigmentation and bioactivity in marine Pseudoalteromonas.</title>
        <authorList>
            <person name="Sonnenschein E.C."/>
            <person name="Bech P.K."/>
        </authorList>
    </citation>
    <scope>NUCLEOTIDE SEQUENCE [LARGE SCALE GENOMIC DNA]</scope>
    <source>
        <strain evidence="2">S2897</strain>
    </source>
</reference>
<sequence>MKKMKMQHKFVEFVPESVQPNTLYVSLEYGTAVHKCCCGCGEEVVTPLSPSDWKLIFDGESVSLMPSIGNWSFNCRSHYFIKNSNVAWCNDTGVAKVRPVKQPIEAESTKPTFVQQIKSWWSKLWN</sequence>
<reference evidence="1 2" key="1">
    <citation type="submission" date="2017-12" db="EMBL/GenBank/DDBJ databases">
        <authorList>
            <person name="Paulsen S."/>
            <person name="Gram L.K."/>
        </authorList>
    </citation>
    <scope>NUCLEOTIDE SEQUENCE [LARGE SCALE GENOMIC DNA]</scope>
    <source>
        <strain evidence="1 2">S2897</strain>
    </source>
</reference>
<dbReference type="InterPro" id="IPR045384">
    <property type="entry name" value="DUF6527"/>
</dbReference>
<proteinExistence type="predicted"/>
<name>A0A5S3Z6V7_9GAMM</name>
<dbReference type="Proteomes" id="UP000305874">
    <property type="component" value="Unassembled WGS sequence"/>
</dbReference>
<accession>A0A5S3Z6V7</accession>
<evidence type="ECO:0000313" key="1">
    <source>
        <dbReference type="EMBL" id="TMP87266.1"/>
    </source>
</evidence>
<dbReference type="EMBL" id="PNCG01000009">
    <property type="protein sequence ID" value="TMP87266.1"/>
    <property type="molecule type" value="Genomic_DNA"/>
</dbReference>